<keyword evidence="4" id="KW-1185">Reference proteome</keyword>
<evidence type="ECO:0000256" key="1">
    <source>
        <dbReference type="SAM" id="Phobius"/>
    </source>
</evidence>
<feature type="transmembrane region" description="Helical" evidence="1">
    <location>
        <begin position="130"/>
        <end position="148"/>
    </location>
</feature>
<evidence type="ECO:0000313" key="4">
    <source>
        <dbReference type="Proteomes" id="UP001057134"/>
    </source>
</evidence>
<reference evidence="3" key="2">
    <citation type="journal article" date="2021" name="J Anim Sci Technol">
        <title>Complete genome sequence of Paenibacillus konkukensis sp. nov. SK3146 as a potential probiotic strain.</title>
        <authorList>
            <person name="Jung H.I."/>
            <person name="Park S."/>
            <person name="Niu K.M."/>
            <person name="Lee S.W."/>
            <person name="Kothari D."/>
            <person name="Yi K.J."/>
            <person name="Kim S.K."/>
        </authorList>
    </citation>
    <scope>NUCLEOTIDE SEQUENCE</scope>
    <source>
        <strain evidence="3">SK3146</strain>
    </source>
</reference>
<evidence type="ECO:0000259" key="2">
    <source>
        <dbReference type="Pfam" id="PF02517"/>
    </source>
</evidence>
<keyword evidence="1" id="KW-0472">Membrane</keyword>
<dbReference type="Pfam" id="PF02517">
    <property type="entry name" value="Rce1-like"/>
    <property type="match status" value="1"/>
</dbReference>
<dbReference type="PANTHER" id="PTHR36435">
    <property type="entry name" value="SLR1288 PROTEIN"/>
    <property type="match status" value="1"/>
</dbReference>
<organism evidence="3 4">
    <name type="scientific">Paenibacillus konkukensis</name>
    <dbReference type="NCBI Taxonomy" id="2020716"/>
    <lineage>
        <taxon>Bacteria</taxon>
        <taxon>Bacillati</taxon>
        <taxon>Bacillota</taxon>
        <taxon>Bacilli</taxon>
        <taxon>Bacillales</taxon>
        <taxon>Paenibacillaceae</taxon>
        <taxon>Paenibacillus</taxon>
    </lineage>
</organism>
<feature type="transmembrane region" description="Helical" evidence="1">
    <location>
        <begin position="29"/>
        <end position="45"/>
    </location>
</feature>
<dbReference type="InterPro" id="IPR003675">
    <property type="entry name" value="Rce1/LyrA-like_dom"/>
</dbReference>
<name>A0ABY4RNK2_9BACL</name>
<dbReference type="PANTHER" id="PTHR36435:SF1">
    <property type="entry name" value="CAAX AMINO TERMINAL PROTEASE FAMILY PROTEIN"/>
    <property type="match status" value="1"/>
</dbReference>
<dbReference type="RefSeq" id="WP_249864980.1">
    <property type="nucleotide sequence ID" value="NZ_CP027059.1"/>
</dbReference>
<dbReference type="EMBL" id="CP027059">
    <property type="protein sequence ID" value="UQZ82897.1"/>
    <property type="molecule type" value="Genomic_DNA"/>
</dbReference>
<feature type="transmembrane region" description="Helical" evidence="1">
    <location>
        <begin position="97"/>
        <end position="118"/>
    </location>
</feature>
<feature type="domain" description="CAAX prenyl protease 2/Lysostaphin resistance protein A-like" evidence="2">
    <location>
        <begin position="99"/>
        <end position="186"/>
    </location>
</feature>
<evidence type="ECO:0000313" key="3">
    <source>
        <dbReference type="EMBL" id="UQZ82897.1"/>
    </source>
</evidence>
<accession>A0ABY4RNK2</accession>
<dbReference type="Proteomes" id="UP001057134">
    <property type="component" value="Chromosome"/>
</dbReference>
<keyword evidence="1" id="KW-1133">Transmembrane helix</keyword>
<protein>
    <submittedName>
        <fullName evidence="3">CAAX amino terminal protease self- immunity</fullName>
    </submittedName>
</protein>
<reference evidence="3" key="1">
    <citation type="submission" date="2018-02" db="EMBL/GenBank/DDBJ databases">
        <authorList>
            <person name="Kim S.-K."/>
            <person name="Jung H.-I."/>
            <person name="Lee S.-W."/>
        </authorList>
    </citation>
    <scope>NUCLEOTIDE SEQUENCE</scope>
    <source>
        <strain evidence="3">SK3146</strain>
    </source>
</reference>
<proteinExistence type="predicted"/>
<sequence>MERKHIFTLLIFYLFVGPGPILFFLNKYTVSFASILSCIAILWLFRKELLAVDFNGILKNPKLYTISFHGLKYCIFAHAITSFLFETPNILTDDLISGYLIMPFYAIVIAPIIEEIVYRKIIFGLLEKKFGFWIGAIVSSLIFAVGHLSPERGLAYFLSGISLCFIYKQSGTLASSILVHGSLNYISLLVRTIKG</sequence>
<dbReference type="InterPro" id="IPR052710">
    <property type="entry name" value="CAAX_protease"/>
</dbReference>
<feature type="transmembrane region" description="Helical" evidence="1">
    <location>
        <begin position="7"/>
        <end position="23"/>
    </location>
</feature>
<keyword evidence="1" id="KW-0812">Transmembrane</keyword>
<dbReference type="GO" id="GO:0006508">
    <property type="term" value="P:proteolysis"/>
    <property type="evidence" value="ECO:0007669"/>
    <property type="project" value="UniProtKB-KW"/>
</dbReference>
<dbReference type="GO" id="GO:0008233">
    <property type="term" value="F:peptidase activity"/>
    <property type="evidence" value="ECO:0007669"/>
    <property type="project" value="UniProtKB-KW"/>
</dbReference>
<feature type="transmembrane region" description="Helical" evidence="1">
    <location>
        <begin position="66"/>
        <end position="85"/>
    </location>
</feature>
<keyword evidence="3" id="KW-0378">Hydrolase</keyword>
<keyword evidence="3" id="KW-0645">Protease</keyword>
<gene>
    <name evidence="3" type="ORF">SK3146_02057</name>
</gene>